<protein>
    <submittedName>
        <fullName evidence="2">Chemotaxis protein CheW</fullName>
    </submittedName>
</protein>
<dbReference type="Pfam" id="PF01584">
    <property type="entry name" value="CheW"/>
    <property type="match status" value="1"/>
</dbReference>
<gene>
    <name evidence="2" type="ORF">HYX28_07830</name>
</gene>
<proteinExistence type="predicted"/>
<dbReference type="EMBL" id="JACPNR010000009">
    <property type="protein sequence ID" value="MBI2678678.1"/>
    <property type="molecule type" value="Genomic_DNA"/>
</dbReference>
<feature type="domain" description="CheW-like" evidence="1">
    <location>
        <begin position="15"/>
        <end position="148"/>
    </location>
</feature>
<dbReference type="InterPro" id="IPR036061">
    <property type="entry name" value="CheW-like_dom_sf"/>
</dbReference>
<dbReference type="Proteomes" id="UP000779809">
    <property type="component" value="Unassembled WGS sequence"/>
</dbReference>
<dbReference type="AlphaFoldDB" id="A0A932A9L4"/>
<evidence type="ECO:0000259" key="1">
    <source>
        <dbReference type="Pfam" id="PF01584"/>
    </source>
</evidence>
<dbReference type="GO" id="GO:0007165">
    <property type="term" value="P:signal transduction"/>
    <property type="evidence" value="ECO:0007669"/>
    <property type="project" value="InterPro"/>
</dbReference>
<evidence type="ECO:0000313" key="3">
    <source>
        <dbReference type="Proteomes" id="UP000779809"/>
    </source>
</evidence>
<accession>A0A932A9L4</accession>
<dbReference type="InterPro" id="IPR002545">
    <property type="entry name" value="CheW-lke_dom"/>
</dbReference>
<comment type="caution">
    <text evidence="2">The sequence shown here is derived from an EMBL/GenBank/DDBJ whole genome shotgun (WGS) entry which is preliminary data.</text>
</comment>
<dbReference type="GO" id="GO:0006935">
    <property type="term" value="P:chemotaxis"/>
    <property type="evidence" value="ECO:0007669"/>
    <property type="project" value="InterPro"/>
</dbReference>
<dbReference type="SUPFAM" id="SSF50341">
    <property type="entry name" value="CheW-like"/>
    <property type="match status" value="1"/>
</dbReference>
<organism evidence="2 3">
    <name type="scientific">Candidatus Korobacter versatilis</name>
    <dbReference type="NCBI Taxonomy" id="658062"/>
    <lineage>
        <taxon>Bacteria</taxon>
        <taxon>Pseudomonadati</taxon>
        <taxon>Acidobacteriota</taxon>
        <taxon>Terriglobia</taxon>
        <taxon>Terriglobales</taxon>
        <taxon>Candidatus Korobacteraceae</taxon>
        <taxon>Candidatus Korobacter</taxon>
    </lineage>
</organism>
<name>A0A932A9L4_9BACT</name>
<sequence>MRRTEKKPRGKSEAMILFGVGSYTFAIAAHAVEEIRNLDGIRPLPAGAATPRLGKFKHVLDRDRKKYFVVDSNLHFRLFPSKGTRLLVLRDSAAAVLVDHTERIIEIGSLHALPRAFQGEERQWYRGLAMIEERVVPVIDPAAFMSKAEFTVLQAAVAGAEEAKRGAATA</sequence>
<reference evidence="2" key="1">
    <citation type="submission" date="2020-07" db="EMBL/GenBank/DDBJ databases">
        <title>Huge and variable diversity of episymbiotic CPR bacteria and DPANN archaea in groundwater ecosystems.</title>
        <authorList>
            <person name="He C.Y."/>
            <person name="Keren R."/>
            <person name="Whittaker M."/>
            <person name="Farag I.F."/>
            <person name="Doudna J."/>
            <person name="Cate J.H.D."/>
            <person name="Banfield J.F."/>
        </authorList>
    </citation>
    <scope>NUCLEOTIDE SEQUENCE</scope>
    <source>
        <strain evidence="2">NC_groundwater_580_Pr5_B-0.1um_64_19</strain>
    </source>
</reference>
<evidence type="ECO:0000313" key="2">
    <source>
        <dbReference type="EMBL" id="MBI2678678.1"/>
    </source>
</evidence>